<dbReference type="Proteomes" id="UP000008043">
    <property type="component" value="Chromosome"/>
</dbReference>
<dbReference type="KEGG" id="sdv:BN159_1291"/>
<evidence type="ECO:0000256" key="2">
    <source>
        <dbReference type="ARBA" id="ARBA00022448"/>
    </source>
</evidence>
<dbReference type="eggNOG" id="COG1638">
    <property type="taxonomic scope" value="Bacteria"/>
</dbReference>
<dbReference type="NCBIfam" id="NF037995">
    <property type="entry name" value="TRAP_S1"/>
    <property type="match status" value="1"/>
</dbReference>
<gene>
    <name evidence="5" type="ORF">BN159_1291</name>
</gene>
<dbReference type="PANTHER" id="PTHR33376:SF7">
    <property type="entry name" value="C4-DICARBOXYLATE-BINDING PROTEIN DCTB"/>
    <property type="match status" value="1"/>
</dbReference>
<sequence>MSMRWWGRRSAAAVLAAAVMAGCTTAAGQGDKAGGPGAPRALTLANGYANLDYEPAVAYFVDRVDEVSGGALRIEVAHEWGDFAVDSEQRVVRDVAAGKADLGWAGTRAFDSLGVRGFQALTAPLLVDSHALQGAVLDSGIPERMLPDLEPLGVTGLALLADGLRRPVGVRKPLLGPADWRGIAFGTARSEGQSSALRSLGAEPFEGLGPIRDRALEQGRIDGFEMYLIGHRINNYALRAPYITANVHLWPQTAALIADTDLLDGLTREQRGWLSEAATDAARRSPRLSDQESELVVQLCEAGVRFAMASAADLKGLRAAVRPEYARLGQDGRTKSFIAEIERLKAKLPRQPALDVPADCLV</sequence>
<dbReference type="STRING" id="1214101.BN159_1291"/>
<protein>
    <submittedName>
        <fullName evidence="5">Uncharacterized protein</fullName>
    </submittedName>
</protein>
<dbReference type="HOGENOM" id="CLU_764856_0_0_11"/>
<dbReference type="InterPro" id="IPR038404">
    <property type="entry name" value="TRAP_DctP_sf"/>
</dbReference>
<proteinExistence type="inferred from homology"/>
<dbReference type="Gene3D" id="3.40.190.170">
    <property type="entry name" value="Bacterial extracellular solute-binding protein, family 7"/>
    <property type="match status" value="1"/>
</dbReference>
<dbReference type="Pfam" id="PF03480">
    <property type="entry name" value="DctP"/>
    <property type="match status" value="1"/>
</dbReference>
<comment type="similarity">
    <text evidence="1">Belongs to the bacterial solute-binding protein 7 family.</text>
</comment>
<keyword evidence="6" id="KW-1185">Reference proteome</keyword>
<dbReference type="OrthoDB" id="4847419at2"/>
<dbReference type="EMBL" id="HE971709">
    <property type="protein sequence ID" value="CCK25670.1"/>
    <property type="molecule type" value="Genomic_DNA"/>
</dbReference>
<evidence type="ECO:0000256" key="1">
    <source>
        <dbReference type="ARBA" id="ARBA00009023"/>
    </source>
</evidence>
<organism evidence="5 6">
    <name type="scientific">Streptomyces davaonensis (strain DSM 101723 / JCM 4913 / KCC S-0913 / 768)</name>
    <dbReference type="NCBI Taxonomy" id="1214101"/>
    <lineage>
        <taxon>Bacteria</taxon>
        <taxon>Bacillati</taxon>
        <taxon>Actinomycetota</taxon>
        <taxon>Actinomycetes</taxon>
        <taxon>Kitasatosporales</taxon>
        <taxon>Streptomycetaceae</taxon>
        <taxon>Streptomyces</taxon>
    </lineage>
</organism>
<dbReference type="AlphaFoldDB" id="K4QXT7"/>
<dbReference type="GO" id="GO:0055085">
    <property type="term" value="P:transmembrane transport"/>
    <property type="evidence" value="ECO:0007669"/>
    <property type="project" value="InterPro"/>
</dbReference>
<keyword evidence="2" id="KW-0813">Transport</keyword>
<feature type="signal peptide" evidence="4">
    <location>
        <begin position="1"/>
        <end position="26"/>
    </location>
</feature>
<dbReference type="PATRIC" id="fig|1214101.3.peg.1306"/>
<evidence type="ECO:0000313" key="6">
    <source>
        <dbReference type="Proteomes" id="UP000008043"/>
    </source>
</evidence>
<evidence type="ECO:0000256" key="4">
    <source>
        <dbReference type="SAM" id="SignalP"/>
    </source>
</evidence>
<reference evidence="5 6" key="1">
    <citation type="journal article" date="2012" name="J. Bacteriol.">
        <title>Genome sequence of the bacterium Streptomyces davawensis JCM 4913 and heterologous production of the unique antibiotic roseoflavin.</title>
        <authorList>
            <person name="Jankowitsch F."/>
            <person name="Schwarz J."/>
            <person name="Ruckert C."/>
            <person name="Gust B."/>
            <person name="Szczepanowski R."/>
            <person name="Blom J."/>
            <person name="Pelzer S."/>
            <person name="Kalinowski J."/>
            <person name="Mack M."/>
        </authorList>
    </citation>
    <scope>NUCLEOTIDE SEQUENCE [LARGE SCALE GENOMIC DNA]</scope>
    <source>
        <strain evidence="6">DSM 101723 / JCM 4913 / KCC S-0913 / 768</strain>
    </source>
</reference>
<dbReference type="InterPro" id="IPR018389">
    <property type="entry name" value="DctP_fam"/>
</dbReference>
<evidence type="ECO:0000256" key="3">
    <source>
        <dbReference type="ARBA" id="ARBA00022729"/>
    </source>
</evidence>
<dbReference type="PANTHER" id="PTHR33376">
    <property type="match status" value="1"/>
</dbReference>
<evidence type="ECO:0000313" key="5">
    <source>
        <dbReference type="EMBL" id="CCK25670.1"/>
    </source>
</evidence>
<keyword evidence="3 4" id="KW-0732">Signal</keyword>
<feature type="chain" id="PRO_5003879652" evidence="4">
    <location>
        <begin position="27"/>
        <end position="362"/>
    </location>
</feature>
<name>K4QXT7_STRDJ</name>
<accession>K4QXT7</accession>
<dbReference type="PROSITE" id="PS51257">
    <property type="entry name" value="PROKAR_LIPOPROTEIN"/>
    <property type="match status" value="1"/>
</dbReference>